<dbReference type="Gene3D" id="1.20.120.330">
    <property type="entry name" value="Nucleotidyltransferases domain 2"/>
    <property type="match status" value="1"/>
</dbReference>
<dbReference type="SUPFAM" id="SSF46565">
    <property type="entry name" value="Chaperone J-domain"/>
    <property type="match status" value="1"/>
</dbReference>
<dbReference type="InterPro" id="IPR007842">
    <property type="entry name" value="HEPN_dom"/>
</dbReference>
<keyword evidence="4" id="KW-1185">Reference proteome</keyword>
<evidence type="ECO:0000259" key="2">
    <source>
        <dbReference type="PROSITE" id="PS50076"/>
    </source>
</evidence>
<organism evidence="3 4">
    <name type="scientific">Scomber scombrus</name>
    <name type="common">Atlantic mackerel</name>
    <name type="synonym">Scomber vernalis</name>
    <dbReference type="NCBI Taxonomy" id="13677"/>
    <lineage>
        <taxon>Eukaryota</taxon>
        <taxon>Metazoa</taxon>
        <taxon>Chordata</taxon>
        <taxon>Craniata</taxon>
        <taxon>Vertebrata</taxon>
        <taxon>Euteleostomi</taxon>
        <taxon>Actinopterygii</taxon>
        <taxon>Neopterygii</taxon>
        <taxon>Teleostei</taxon>
        <taxon>Neoteleostei</taxon>
        <taxon>Acanthomorphata</taxon>
        <taxon>Pelagiaria</taxon>
        <taxon>Scombriformes</taxon>
        <taxon>Scombridae</taxon>
        <taxon>Scomber</taxon>
    </lineage>
</organism>
<dbReference type="SUPFAM" id="SSF81593">
    <property type="entry name" value="Nucleotidyltransferase substrate binding subunit/domain"/>
    <property type="match status" value="1"/>
</dbReference>
<dbReference type="Proteomes" id="UP001314229">
    <property type="component" value="Unassembled WGS sequence"/>
</dbReference>
<proteinExistence type="predicted"/>
<dbReference type="Pfam" id="PF05168">
    <property type="entry name" value="HEPN"/>
    <property type="match status" value="1"/>
</dbReference>
<name>A0AAV1N5A6_SCOSC</name>
<evidence type="ECO:0000256" key="1">
    <source>
        <dbReference type="SAM" id="MobiDB-lite"/>
    </source>
</evidence>
<dbReference type="PANTHER" id="PTHR46919">
    <property type="entry name" value="ZINC FINGER, C3HC4 TYPE (RING FINGER) FAMILY PROTEIN"/>
    <property type="match status" value="1"/>
</dbReference>
<dbReference type="PROSITE" id="PS50076">
    <property type="entry name" value="DNAJ_2"/>
    <property type="match status" value="1"/>
</dbReference>
<dbReference type="EMBL" id="CAWUFR010000015">
    <property type="protein sequence ID" value="CAK6954228.1"/>
    <property type="molecule type" value="Genomic_DNA"/>
</dbReference>
<feature type="region of interest" description="Disordered" evidence="1">
    <location>
        <begin position="715"/>
        <end position="734"/>
    </location>
</feature>
<dbReference type="CDD" id="cd06257">
    <property type="entry name" value="DnaJ"/>
    <property type="match status" value="1"/>
</dbReference>
<reference evidence="3 4" key="1">
    <citation type="submission" date="2024-01" db="EMBL/GenBank/DDBJ databases">
        <authorList>
            <person name="Alioto T."/>
            <person name="Alioto T."/>
            <person name="Gomez Garrido J."/>
        </authorList>
    </citation>
    <scope>NUCLEOTIDE SEQUENCE [LARGE SCALE GENOMIC DNA]</scope>
</reference>
<protein>
    <submittedName>
        <fullName evidence="3">Sacsin-like</fullName>
    </submittedName>
</protein>
<dbReference type="PANTHER" id="PTHR46919:SF2">
    <property type="entry name" value="SACSIN"/>
    <property type="match status" value="1"/>
</dbReference>
<dbReference type="InterPro" id="IPR036869">
    <property type="entry name" value="J_dom_sf"/>
</dbReference>
<sequence>MKTVKLIRSSEGKFELVSYYFEECCIVQSHVAKERFVPERFWTEVCEENLRTTKQPKELLKELGMKHVVSKHEIIYFAQQLEVEAKGNCPLEELKHKSSLVLKAALTMASNDKNKEERFLENIADIKFIFPVKIEDELCNYHQPFATETTAVKIRGSLMESDDRKHQELIWSSMAIIHLPVYKSGKLLKKMTNAGAFEQPPPQCITRNISNICESPCDTENLITTRANVFRSSYAYLQTNGFDIQQLKGLPVVLVERDTKLVNAHNTSLSLPYDLEFRPYLYKIPPKDVMFAEFFKKIGVTVEPTAEQYCNVLAAVYADSSAKPQLNPNQQITVKQAVKQLFEIIKTHGSRDLVDVNALYLPAVDGKLYPSHTLYYNDTAFETKRIEEALVNEFLLLQKLSECHLGTDIYEHHRLLQLLPPKFQPKMLSNFTEEKVVESHMQLCELGSSCEFRGWFDQHLSSEALRHGLVCLIREQSQGKITQEDAIEMCEKTFGSIQIVCCKSLETELWLDRQPLNDTAAEIDVYVKQGKTDCIFYLKHNEDMAPKVINEVNMILTKEINALLGNRIAAIHLPVLGQLLMCDNLQDAQKTLAKNGIHDSAETDGLRVNSHAPGTDIPKEWHDSLDMNILNNFEVGEYVGYMTNNKYIYTIIDEELPGHSGKYSRRYNILIGEDEPIEVSCLDLYQFKSEKKPEPDRGTCTSATASCMELELVSGAVPPSSQPSSTRSSPASFEEAKREIDKCLAEIWTLSEEERRKAIRRLYLRWHPDKNPDCPSLAAEAFKYLQNQIDELSKGKSKGKTAGSYSSYSGANSNFRNFYQQWNQEARYHRSGRERFFRGNRSYNFWTHNSDVPRPNREEAQRWCRQARCDLNAAYNDIGEGSTEWCLFKVHQVVEKSLKAVQYKRHGNPSSSSIAVIAEEVSHYNPQLRDLPQIVQSLKMLGVDPKRLNTPAVIHSPTFQMDSSKQKMRGKL</sequence>
<dbReference type="Gene3D" id="1.10.287.110">
    <property type="entry name" value="DnaJ domain"/>
    <property type="match status" value="1"/>
</dbReference>
<evidence type="ECO:0000313" key="3">
    <source>
        <dbReference type="EMBL" id="CAK6954228.1"/>
    </source>
</evidence>
<dbReference type="InterPro" id="IPR001623">
    <property type="entry name" value="DnaJ_domain"/>
</dbReference>
<dbReference type="AlphaFoldDB" id="A0AAV1N5A6"/>
<accession>A0AAV1N5A6</accession>
<gene>
    <name evidence="3" type="ORF">FSCOSCO3_A023102</name>
</gene>
<feature type="domain" description="J" evidence="2">
    <location>
        <begin position="739"/>
        <end position="823"/>
    </location>
</feature>
<evidence type="ECO:0000313" key="4">
    <source>
        <dbReference type="Proteomes" id="UP001314229"/>
    </source>
</evidence>
<feature type="compositionally biased region" description="Low complexity" evidence="1">
    <location>
        <begin position="718"/>
        <end position="732"/>
    </location>
</feature>
<comment type="caution">
    <text evidence="3">The sequence shown here is derived from an EMBL/GenBank/DDBJ whole genome shotgun (WGS) entry which is preliminary data.</text>
</comment>